<reference evidence="1 2" key="1">
    <citation type="journal article" date="2019" name="Emerg. Microbes Infect.">
        <title>Comprehensive subspecies identification of 175 nontuberculous mycobacteria species based on 7547 genomic profiles.</title>
        <authorList>
            <person name="Matsumoto Y."/>
            <person name="Kinjo T."/>
            <person name="Motooka D."/>
            <person name="Nabeya D."/>
            <person name="Jung N."/>
            <person name="Uechi K."/>
            <person name="Horii T."/>
            <person name="Iida T."/>
            <person name="Fujita J."/>
            <person name="Nakamura S."/>
        </authorList>
    </citation>
    <scope>NUCLEOTIDE SEQUENCE [LARGE SCALE GENOMIC DNA]</scope>
    <source>
        <strain evidence="1 2">JCM 6370</strain>
    </source>
</reference>
<keyword evidence="2" id="KW-1185">Reference proteome</keyword>
<gene>
    <name evidence="1" type="ORF">MPUL_09220</name>
</gene>
<dbReference type="RefSeq" id="WP_163897412.1">
    <property type="nucleotide sequence ID" value="NZ_AP022599.1"/>
</dbReference>
<dbReference type="SUPFAM" id="SSF55729">
    <property type="entry name" value="Acyl-CoA N-acyltransferases (Nat)"/>
    <property type="match status" value="1"/>
</dbReference>
<accession>A0A7I7UE55</accession>
<dbReference type="InterPro" id="IPR016181">
    <property type="entry name" value="Acyl_CoA_acyltransferase"/>
</dbReference>
<evidence type="ECO:0000313" key="2">
    <source>
        <dbReference type="Proteomes" id="UP000467252"/>
    </source>
</evidence>
<dbReference type="EMBL" id="AP022599">
    <property type="protein sequence ID" value="BBY79764.1"/>
    <property type="molecule type" value="Genomic_DNA"/>
</dbReference>
<dbReference type="Gene3D" id="3.40.630.30">
    <property type="match status" value="1"/>
</dbReference>
<sequence>MIKYEWRTRLDADEAAQLADLLDRAATYDAEPEYSTIDFGDVERAMQTTDSRVKHLLIWMLPYSTALGAAEEPERIAGLLRLVVDPDGSAQGAIVIDPRLRSIGITTLLLEQVGLDTAGPDGWLGTGAHTITAWAQGNHPAAGRLGDRFLIPRTRRVWKLIRSTESAQEATAAPVLEPFVASTVDDTPEWVDITTTDELFALREAGRVVGVVAVDDRPVSSEEFGVCVTITAVSAAPNAPTQARRRLLDGAAALAHEAGRSGVIVYVDSADAAWVNACRAAGFQHDRTDVCFQLRGRR</sequence>
<protein>
    <submittedName>
        <fullName evidence="1">Uncharacterized protein</fullName>
    </submittedName>
</protein>
<name>A0A7I7UE55_MYCPV</name>
<organism evidence="1 2">
    <name type="scientific">Mycolicibacterium pulveris</name>
    <name type="common">Mycobacterium pulveris</name>
    <dbReference type="NCBI Taxonomy" id="36813"/>
    <lineage>
        <taxon>Bacteria</taxon>
        <taxon>Bacillati</taxon>
        <taxon>Actinomycetota</taxon>
        <taxon>Actinomycetes</taxon>
        <taxon>Mycobacteriales</taxon>
        <taxon>Mycobacteriaceae</taxon>
        <taxon>Mycolicibacterium</taxon>
    </lineage>
</organism>
<dbReference type="AlphaFoldDB" id="A0A7I7UE55"/>
<proteinExistence type="predicted"/>
<dbReference type="Proteomes" id="UP000467252">
    <property type="component" value="Chromosome"/>
</dbReference>
<evidence type="ECO:0000313" key="1">
    <source>
        <dbReference type="EMBL" id="BBY79764.1"/>
    </source>
</evidence>